<sequence>VPPAGKVQYSTSATFIKKMKIRLASYSLIICFFLVTDDAYSDPIRDANRLLQVTDIGKHFEVTAQLQTRDIIRTYVSIVSMSLEVTLPEQIKNKIASCYAKVYAWENFQPGIAQIFAENLSQKELRLLIDFYRNLGLPPMEIKAFKELISKSEQIRRMSAEYIFLNSGSCVDQDAGVINEYLANQQQPIKT</sequence>
<organism evidence="1">
    <name type="scientific">marine metagenome</name>
    <dbReference type="NCBI Taxonomy" id="408172"/>
    <lineage>
        <taxon>unclassified sequences</taxon>
        <taxon>metagenomes</taxon>
        <taxon>ecological metagenomes</taxon>
    </lineage>
</organism>
<dbReference type="AlphaFoldDB" id="A0A382QVZ2"/>
<protein>
    <recommendedName>
        <fullName evidence="2">DUF2059 domain-containing protein</fullName>
    </recommendedName>
</protein>
<accession>A0A382QVZ2</accession>
<evidence type="ECO:0008006" key="2">
    <source>
        <dbReference type="Google" id="ProtNLM"/>
    </source>
</evidence>
<name>A0A382QVZ2_9ZZZZ</name>
<feature type="non-terminal residue" evidence="1">
    <location>
        <position position="191"/>
    </location>
</feature>
<feature type="non-terminal residue" evidence="1">
    <location>
        <position position="1"/>
    </location>
</feature>
<reference evidence="1" key="1">
    <citation type="submission" date="2018-05" db="EMBL/GenBank/DDBJ databases">
        <authorList>
            <person name="Lanie J.A."/>
            <person name="Ng W.-L."/>
            <person name="Kazmierczak K.M."/>
            <person name="Andrzejewski T.M."/>
            <person name="Davidsen T.M."/>
            <person name="Wayne K.J."/>
            <person name="Tettelin H."/>
            <person name="Glass J.I."/>
            <person name="Rusch D."/>
            <person name="Podicherti R."/>
            <person name="Tsui H.-C.T."/>
            <person name="Winkler M.E."/>
        </authorList>
    </citation>
    <scope>NUCLEOTIDE SEQUENCE</scope>
</reference>
<dbReference type="EMBL" id="UINC01116625">
    <property type="protein sequence ID" value="SVC88491.1"/>
    <property type="molecule type" value="Genomic_DNA"/>
</dbReference>
<gene>
    <name evidence="1" type="ORF">METZ01_LOCUS341345</name>
</gene>
<evidence type="ECO:0000313" key="1">
    <source>
        <dbReference type="EMBL" id="SVC88491.1"/>
    </source>
</evidence>
<proteinExistence type="predicted"/>